<sequence length="135" mass="14608">MASIRTETLIDTPLDTAWAALRDWGALHERLAPGFVTGTRLDGTDRIVTFFDGTVVREVLVDLDDDAHRLVWSVVGGPYTHHNGAAQVFADGPGRTRFVWVADLLPGTLAERTGALMEQGTAVIKQTLEAQALPA</sequence>
<reference evidence="2" key="1">
    <citation type="journal article" date="2019" name="Int. J. Syst. Evol. Microbiol.">
        <title>The Global Catalogue of Microorganisms (GCM) 10K type strain sequencing project: providing services to taxonomists for standard genome sequencing and annotation.</title>
        <authorList>
            <consortium name="The Broad Institute Genomics Platform"/>
            <consortium name="The Broad Institute Genome Sequencing Center for Infectious Disease"/>
            <person name="Wu L."/>
            <person name="Ma J."/>
        </authorList>
    </citation>
    <scope>NUCLEOTIDE SEQUENCE [LARGE SCALE GENOMIC DNA]</scope>
    <source>
        <strain evidence="2">CGMCC 4.7677</strain>
    </source>
</reference>
<organism evidence="1 2">
    <name type="scientific">Amycolatopsis deserti</name>
    <dbReference type="NCBI Taxonomy" id="185696"/>
    <lineage>
        <taxon>Bacteria</taxon>
        <taxon>Bacillati</taxon>
        <taxon>Actinomycetota</taxon>
        <taxon>Actinomycetes</taxon>
        <taxon>Pseudonocardiales</taxon>
        <taxon>Pseudonocardiaceae</taxon>
        <taxon>Amycolatopsis</taxon>
    </lineage>
</organism>
<dbReference type="Proteomes" id="UP000605897">
    <property type="component" value="Unassembled WGS sequence"/>
</dbReference>
<comment type="caution">
    <text evidence="1">The sequence shown here is derived from an EMBL/GenBank/DDBJ whole genome shotgun (WGS) entry which is preliminary data.</text>
</comment>
<gene>
    <name evidence="1" type="ORF">GCM10017786_68060</name>
</gene>
<dbReference type="InterPro" id="IPR023393">
    <property type="entry name" value="START-like_dom_sf"/>
</dbReference>
<dbReference type="Pfam" id="PF10604">
    <property type="entry name" value="Polyketide_cyc2"/>
    <property type="match status" value="1"/>
</dbReference>
<dbReference type="RefSeq" id="WP_191248740.1">
    <property type="nucleotide sequence ID" value="NZ_BNAU01000010.1"/>
</dbReference>
<name>A0ABQ3JEH3_9PSEU</name>
<protein>
    <recommendedName>
        <fullName evidence="3">Polyketide cyclase</fullName>
    </recommendedName>
</protein>
<dbReference type="EMBL" id="BNAU01000010">
    <property type="protein sequence ID" value="GHF24185.1"/>
    <property type="molecule type" value="Genomic_DNA"/>
</dbReference>
<evidence type="ECO:0000313" key="1">
    <source>
        <dbReference type="EMBL" id="GHF24185.1"/>
    </source>
</evidence>
<dbReference type="Gene3D" id="3.30.530.20">
    <property type="match status" value="1"/>
</dbReference>
<evidence type="ECO:0008006" key="3">
    <source>
        <dbReference type="Google" id="ProtNLM"/>
    </source>
</evidence>
<dbReference type="InterPro" id="IPR019587">
    <property type="entry name" value="Polyketide_cyclase/dehydratase"/>
</dbReference>
<dbReference type="CDD" id="cd07821">
    <property type="entry name" value="PYR_PYL_RCAR_like"/>
    <property type="match status" value="1"/>
</dbReference>
<evidence type="ECO:0000313" key="2">
    <source>
        <dbReference type="Proteomes" id="UP000605897"/>
    </source>
</evidence>
<dbReference type="SUPFAM" id="SSF55961">
    <property type="entry name" value="Bet v1-like"/>
    <property type="match status" value="1"/>
</dbReference>
<keyword evidence="2" id="KW-1185">Reference proteome</keyword>
<accession>A0ABQ3JEH3</accession>
<proteinExistence type="predicted"/>